<dbReference type="Pfam" id="PF02518">
    <property type="entry name" value="HATPase_c"/>
    <property type="match status" value="1"/>
</dbReference>
<evidence type="ECO:0000256" key="1">
    <source>
        <dbReference type="ARBA" id="ARBA00000085"/>
    </source>
</evidence>
<dbReference type="InterPro" id="IPR036890">
    <property type="entry name" value="HATPase_C_sf"/>
</dbReference>
<dbReference type="GO" id="GO:0000155">
    <property type="term" value="F:phosphorelay sensor kinase activity"/>
    <property type="evidence" value="ECO:0007669"/>
    <property type="project" value="InterPro"/>
</dbReference>
<evidence type="ECO:0000256" key="17">
    <source>
        <dbReference type="ARBA" id="ARBA00024827"/>
    </source>
</evidence>
<evidence type="ECO:0000256" key="4">
    <source>
        <dbReference type="ARBA" id="ARBA00012438"/>
    </source>
</evidence>
<evidence type="ECO:0000256" key="12">
    <source>
        <dbReference type="ARBA" id="ARBA00022777"/>
    </source>
</evidence>
<dbReference type="GO" id="GO:0005524">
    <property type="term" value="F:ATP binding"/>
    <property type="evidence" value="ECO:0007669"/>
    <property type="project" value="UniProtKB-KW"/>
</dbReference>
<keyword evidence="12 20" id="KW-0418">Kinase</keyword>
<evidence type="ECO:0000256" key="9">
    <source>
        <dbReference type="ARBA" id="ARBA00022679"/>
    </source>
</evidence>
<feature type="domain" description="Histidine kinase" evidence="19">
    <location>
        <begin position="279"/>
        <end position="371"/>
    </location>
</feature>
<dbReference type="PROSITE" id="PS50109">
    <property type="entry name" value="HIS_KIN"/>
    <property type="match status" value="1"/>
</dbReference>
<evidence type="ECO:0000256" key="16">
    <source>
        <dbReference type="ARBA" id="ARBA00023014"/>
    </source>
</evidence>
<keyword evidence="7" id="KW-0963">Cytoplasm</keyword>
<dbReference type="InterPro" id="IPR011712">
    <property type="entry name" value="Sig_transdc_His_kin_sub3_dim/P"/>
</dbReference>
<dbReference type="Gene3D" id="1.20.5.1930">
    <property type="match status" value="1"/>
</dbReference>
<keyword evidence="15" id="KW-0902">Two-component regulatory system</keyword>
<dbReference type="GO" id="GO:0016020">
    <property type="term" value="C:membrane"/>
    <property type="evidence" value="ECO:0007669"/>
    <property type="project" value="InterPro"/>
</dbReference>
<evidence type="ECO:0000256" key="7">
    <source>
        <dbReference type="ARBA" id="ARBA00022490"/>
    </source>
</evidence>
<evidence type="ECO:0000256" key="3">
    <source>
        <dbReference type="ARBA" id="ARBA00004496"/>
    </source>
</evidence>
<dbReference type="Proteomes" id="UP000549882">
    <property type="component" value="Unassembled WGS sequence"/>
</dbReference>
<evidence type="ECO:0000256" key="11">
    <source>
        <dbReference type="ARBA" id="ARBA00022741"/>
    </source>
</evidence>
<keyword evidence="14" id="KW-0408">Iron</keyword>
<proteinExistence type="predicted"/>
<evidence type="ECO:0000256" key="10">
    <source>
        <dbReference type="ARBA" id="ARBA00022723"/>
    </source>
</evidence>
<dbReference type="SUPFAM" id="SSF55874">
    <property type="entry name" value="ATPase domain of HSP90 chaperone/DNA topoisomerase II/histidine kinase"/>
    <property type="match status" value="1"/>
</dbReference>
<gene>
    <name evidence="20" type="ORF">GGD50_003400</name>
</gene>
<sequence>MEDAGHDSISPPIRELRRLYRDAEAKAARLRLIVDVRTLLDRNSLDVAMCEALSAIAGFSGAHMATIRTDSGDAWRFPAAHAAYGAPADPSAQLIVGRAWMGGEPLALQLSRLAFPIGADDREAIQIVADQLAVFLAAERQRAHRERLTLDLQAREQDLARLVEVMIGAQEQERRRVAYDLHDGVAQSLVSLLFHLEATGVAIGDTQLTRQAIENGIGIVQKSIREVRDAIAALRPAELDDLGLEAALRARLDGMAAIELRFHSDLNGRRLSDVLEVTLYRVAQEALANAVRHSGCSQIELRLSLDDPQFVTLSIADNGRGGAEAPVNKKEGRGVGLSAMRERMTLIGGSISIRSVSGEGTAVVARAPIPASIKVSP</sequence>
<evidence type="ECO:0000256" key="15">
    <source>
        <dbReference type="ARBA" id="ARBA00023012"/>
    </source>
</evidence>
<keyword evidence="13" id="KW-0067">ATP-binding</keyword>
<reference evidence="20 21" key="1">
    <citation type="submission" date="2020-08" db="EMBL/GenBank/DDBJ databases">
        <title>Genomic Encyclopedia of Type Strains, Phase IV (KMG-V): Genome sequencing to study the core and pangenomes of soil and plant-associated prokaryotes.</title>
        <authorList>
            <person name="Whitman W."/>
        </authorList>
    </citation>
    <scope>NUCLEOTIDE SEQUENCE [LARGE SCALE GENOMIC DNA]</scope>
    <source>
        <strain evidence="20 21">SEMIA 4064</strain>
    </source>
</reference>
<dbReference type="PANTHER" id="PTHR24421">
    <property type="entry name" value="NITRATE/NITRITE SENSOR PROTEIN NARX-RELATED"/>
    <property type="match status" value="1"/>
</dbReference>
<dbReference type="InterPro" id="IPR050482">
    <property type="entry name" value="Sensor_HK_TwoCompSys"/>
</dbReference>
<comment type="catalytic activity">
    <reaction evidence="1">
        <text>ATP + protein L-histidine = ADP + protein N-phospho-L-histidine.</text>
        <dbReference type="EC" id="2.7.13.3"/>
    </reaction>
</comment>
<organism evidence="20 21">
    <name type="scientific">Rhizobium paranaense</name>
    <dbReference type="NCBI Taxonomy" id="1650438"/>
    <lineage>
        <taxon>Bacteria</taxon>
        <taxon>Pseudomonadati</taxon>
        <taxon>Pseudomonadota</taxon>
        <taxon>Alphaproteobacteria</taxon>
        <taxon>Hyphomicrobiales</taxon>
        <taxon>Rhizobiaceae</taxon>
        <taxon>Rhizobium/Agrobacterium group</taxon>
        <taxon>Rhizobium</taxon>
    </lineage>
</organism>
<dbReference type="InterPro" id="IPR003594">
    <property type="entry name" value="HATPase_dom"/>
</dbReference>
<name>A0A7W8XSK8_9HYPH</name>
<evidence type="ECO:0000256" key="18">
    <source>
        <dbReference type="ARBA" id="ARBA00030800"/>
    </source>
</evidence>
<comment type="cofactor">
    <cofactor evidence="2">
        <name>[4Fe-4S] cluster</name>
        <dbReference type="ChEBI" id="CHEBI:49883"/>
    </cofactor>
</comment>
<keyword evidence="10" id="KW-0479">Metal-binding</keyword>
<dbReference type="GO" id="GO:0046872">
    <property type="term" value="F:metal ion binding"/>
    <property type="evidence" value="ECO:0007669"/>
    <property type="project" value="UniProtKB-KW"/>
</dbReference>
<keyword evidence="9" id="KW-0808">Transferase</keyword>
<keyword evidence="6" id="KW-0004">4Fe-4S</keyword>
<evidence type="ECO:0000256" key="2">
    <source>
        <dbReference type="ARBA" id="ARBA00001966"/>
    </source>
</evidence>
<dbReference type="PANTHER" id="PTHR24421:SF10">
    <property type="entry name" value="NITRATE_NITRITE SENSOR PROTEIN NARQ"/>
    <property type="match status" value="1"/>
</dbReference>
<dbReference type="GO" id="GO:0051539">
    <property type="term" value="F:4 iron, 4 sulfur cluster binding"/>
    <property type="evidence" value="ECO:0007669"/>
    <property type="project" value="UniProtKB-KW"/>
</dbReference>
<keyword evidence="16" id="KW-0411">Iron-sulfur</keyword>
<dbReference type="InterPro" id="IPR005467">
    <property type="entry name" value="His_kinase_dom"/>
</dbReference>
<dbReference type="SMART" id="SM00387">
    <property type="entry name" value="HATPase_c"/>
    <property type="match status" value="1"/>
</dbReference>
<dbReference type="InterPro" id="IPR004358">
    <property type="entry name" value="Sig_transdc_His_kin-like_C"/>
</dbReference>
<dbReference type="PRINTS" id="PR00344">
    <property type="entry name" value="BCTRLSENSOR"/>
</dbReference>
<dbReference type="EMBL" id="JACHBI010000006">
    <property type="protein sequence ID" value="MBB5574771.1"/>
    <property type="molecule type" value="Genomic_DNA"/>
</dbReference>
<keyword evidence="21" id="KW-1185">Reference proteome</keyword>
<evidence type="ECO:0000256" key="14">
    <source>
        <dbReference type="ARBA" id="ARBA00023004"/>
    </source>
</evidence>
<dbReference type="AlphaFoldDB" id="A0A7W8XSK8"/>
<comment type="function">
    <text evidence="17">Member of the two-component regulatory system NreB/NreC involved in the control of dissimilatory nitrate/nitrite reduction in response to oxygen. NreB functions as a direct oxygen sensor histidine kinase which is autophosphorylated, in the absence of oxygen, probably at the conserved histidine residue, and transfers its phosphate group probably to a conserved aspartate residue of NreC. NreB/NreC activates the expression of the nitrate (narGHJI) and nitrite (nir) reductase operons, as well as the putative nitrate transporter gene narT.</text>
</comment>
<dbReference type="EC" id="2.7.13.3" evidence="4"/>
<accession>A0A7W8XSK8</accession>
<evidence type="ECO:0000256" key="13">
    <source>
        <dbReference type="ARBA" id="ARBA00022840"/>
    </source>
</evidence>
<dbReference type="CDD" id="cd16917">
    <property type="entry name" value="HATPase_UhpB-NarQ-NarX-like"/>
    <property type="match status" value="1"/>
</dbReference>
<dbReference type="Gene3D" id="3.30.565.10">
    <property type="entry name" value="Histidine kinase-like ATPase, C-terminal domain"/>
    <property type="match status" value="1"/>
</dbReference>
<dbReference type="RefSeq" id="WP_183938439.1">
    <property type="nucleotide sequence ID" value="NZ_JACHBI010000006.1"/>
</dbReference>
<dbReference type="GO" id="GO:0005737">
    <property type="term" value="C:cytoplasm"/>
    <property type="evidence" value="ECO:0007669"/>
    <property type="project" value="UniProtKB-SubCell"/>
</dbReference>
<evidence type="ECO:0000256" key="6">
    <source>
        <dbReference type="ARBA" id="ARBA00022485"/>
    </source>
</evidence>
<dbReference type="Pfam" id="PF07730">
    <property type="entry name" value="HisKA_3"/>
    <property type="match status" value="1"/>
</dbReference>
<keyword evidence="8" id="KW-0597">Phosphoprotein</keyword>
<dbReference type="GO" id="GO:0046983">
    <property type="term" value="F:protein dimerization activity"/>
    <property type="evidence" value="ECO:0007669"/>
    <property type="project" value="InterPro"/>
</dbReference>
<comment type="caution">
    <text evidence="20">The sequence shown here is derived from an EMBL/GenBank/DDBJ whole genome shotgun (WGS) entry which is preliminary data.</text>
</comment>
<evidence type="ECO:0000313" key="21">
    <source>
        <dbReference type="Proteomes" id="UP000549882"/>
    </source>
</evidence>
<protein>
    <recommendedName>
        <fullName evidence="5">Oxygen sensor histidine kinase NreB</fullName>
        <ecNumber evidence="4">2.7.13.3</ecNumber>
    </recommendedName>
    <alternativeName>
        <fullName evidence="18">Nitrogen regulation protein B</fullName>
    </alternativeName>
</protein>
<evidence type="ECO:0000259" key="19">
    <source>
        <dbReference type="PROSITE" id="PS50109"/>
    </source>
</evidence>
<evidence type="ECO:0000256" key="5">
    <source>
        <dbReference type="ARBA" id="ARBA00017322"/>
    </source>
</evidence>
<keyword evidence="11" id="KW-0547">Nucleotide-binding</keyword>
<evidence type="ECO:0000313" key="20">
    <source>
        <dbReference type="EMBL" id="MBB5574771.1"/>
    </source>
</evidence>
<comment type="subcellular location">
    <subcellularLocation>
        <location evidence="3">Cytoplasm</location>
    </subcellularLocation>
</comment>
<evidence type="ECO:0000256" key="8">
    <source>
        <dbReference type="ARBA" id="ARBA00022553"/>
    </source>
</evidence>